<dbReference type="Pfam" id="PF20030">
    <property type="entry name" value="bpMoxR"/>
    <property type="match status" value="1"/>
</dbReference>
<dbReference type="RefSeq" id="WP_169163927.1">
    <property type="nucleotide sequence ID" value="NZ_JABBFW010000051.1"/>
</dbReference>
<reference evidence="2 3" key="1">
    <citation type="submission" date="2020-04" db="EMBL/GenBank/DDBJ databases">
        <title>Azohydromonas sp. isolated from soil.</title>
        <authorList>
            <person name="Dahal R.H."/>
        </authorList>
    </citation>
    <scope>NUCLEOTIDE SEQUENCE [LARGE SCALE GENOMIC DNA]</scope>
    <source>
        <strain evidence="2 3">G-1-1-14</strain>
    </source>
</reference>
<keyword evidence="3" id="KW-1185">Reference proteome</keyword>
<gene>
    <name evidence="2" type="ORF">HHL10_29090</name>
</gene>
<proteinExistence type="predicted"/>
<protein>
    <submittedName>
        <fullName evidence="2">AAA domain-containing protein</fullName>
    </submittedName>
</protein>
<dbReference type="Pfam" id="PF17868">
    <property type="entry name" value="AAA_lid_8"/>
    <property type="match status" value="1"/>
</dbReference>
<dbReference type="AlphaFoldDB" id="A0A848FMR7"/>
<dbReference type="InterPro" id="IPR003593">
    <property type="entry name" value="AAA+_ATPase"/>
</dbReference>
<dbReference type="Proteomes" id="UP000574067">
    <property type="component" value="Unassembled WGS sequence"/>
</dbReference>
<dbReference type="SUPFAM" id="SSF52540">
    <property type="entry name" value="P-loop containing nucleoside triphosphate hydrolases"/>
    <property type="match status" value="1"/>
</dbReference>
<organism evidence="2 3">
    <name type="scientific">Azohydromonas caseinilytica</name>
    <dbReference type="NCBI Taxonomy" id="2728836"/>
    <lineage>
        <taxon>Bacteria</taxon>
        <taxon>Pseudomonadati</taxon>
        <taxon>Pseudomonadota</taxon>
        <taxon>Betaproteobacteria</taxon>
        <taxon>Burkholderiales</taxon>
        <taxon>Sphaerotilaceae</taxon>
        <taxon>Azohydromonas</taxon>
    </lineage>
</organism>
<dbReference type="InterPro" id="IPR045427">
    <property type="entry name" value="MoxR"/>
</dbReference>
<feature type="domain" description="AAA+ ATPase" evidence="1">
    <location>
        <begin position="36"/>
        <end position="177"/>
    </location>
</feature>
<evidence type="ECO:0000259" key="1">
    <source>
        <dbReference type="SMART" id="SM00382"/>
    </source>
</evidence>
<dbReference type="InterPro" id="IPR027417">
    <property type="entry name" value="P-loop_NTPase"/>
</dbReference>
<evidence type="ECO:0000313" key="2">
    <source>
        <dbReference type="EMBL" id="NML19031.1"/>
    </source>
</evidence>
<comment type="caution">
    <text evidence="2">The sequence shown here is derived from an EMBL/GenBank/DDBJ whole genome shotgun (WGS) entry which is preliminary data.</text>
</comment>
<dbReference type="InterPro" id="IPR041538">
    <property type="entry name" value="RavA-like_AAA_lid"/>
</dbReference>
<dbReference type="CDD" id="cd00009">
    <property type="entry name" value="AAA"/>
    <property type="match status" value="1"/>
</dbReference>
<accession>A0A848FMR7</accession>
<dbReference type="SMART" id="SM00382">
    <property type="entry name" value="AAA"/>
    <property type="match status" value="1"/>
</dbReference>
<dbReference type="PANTHER" id="PTHR32204">
    <property type="entry name" value="ATPASE RAVA"/>
    <property type="match status" value="1"/>
</dbReference>
<dbReference type="Gene3D" id="3.40.50.300">
    <property type="entry name" value="P-loop containing nucleotide triphosphate hydrolases"/>
    <property type="match status" value="1"/>
</dbReference>
<dbReference type="EMBL" id="JABBFW010000051">
    <property type="protein sequence ID" value="NML19031.1"/>
    <property type="molecule type" value="Genomic_DNA"/>
</dbReference>
<dbReference type="PANTHER" id="PTHR32204:SF0">
    <property type="entry name" value="ATPASE RAVA"/>
    <property type="match status" value="1"/>
</dbReference>
<dbReference type="InterPro" id="IPR050513">
    <property type="entry name" value="RavA_ATPases"/>
</dbReference>
<evidence type="ECO:0000313" key="3">
    <source>
        <dbReference type="Proteomes" id="UP000574067"/>
    </source>
</evidence>
<name>A0A848FMR7_9BURK</name>
<sequence length="463" mass="49843">MTPIPPARLGALLEALEAGLLERQTAVRLALLAALAGEHVLLIGPPGTAKSELARRLHRAFAGAHYFERLLTRFSTPEELFGPLSLKALEDDRYERLTDGFLPTAGIAFLDEVFKANSAILNALLTLLNEREFDNGSGREGTPLISVVGASNEVPADEALQAFFDRFLLRVPVAPVSDASFSALLQLQPMAGVPADPLTAEERATVAQAAAQVGLSEAAEAACRALREWLRSQDLPLSDRRWRQWVGLLRVAAATEGRAEIDALDLWTAPYVACGSPDDVPRLAAWFAHTLIGAVPQDAPWLTRAVEAIEKQLEIEQSAPDDPDAANAAGKLALARSIAGGEEGQQVLRMVSGTLEEKLRRRYSPVHIEARVAQVDEVLAQARDQRAAAAAAERALAARLQGRFWLPPELAQRMRGAHAHTRSVLEGLIQRLAHAREGFAGLPVDAQLDSAAPSPVPLEALQA</sequence>